<dbReference type="PROSITE" id="PS51450">
    <property type="entry name" value="LRR"/>
    <property type="match status" value="1"/>
</dbReference>
<dbReference type="OrthoDB" id="9762792at2"/>
<dbReference type="SUPFAM" id="SSF52540">
    <property type="entry name" value="P-loop containing nucleoside triphosphate hydrolases"/>
    <property type="match status" value="1"/>
</dbReference>
<dbReference type="InterPro" id="IPR038726">
    <property type="entry name" value="PDDEXK_AddAB-type"/>
</dbReference>
<dbReference type="EMBL" id="FNNJ01000007">
    <property type="protein sequence ID" value="SDX63237.1"/>
    <property type="molecule type" value="Genomic_DNA"/>
</dbReference>
<reference evidence="2 3" key="1">
    <citation type="submission" date="2016-10" db="EMBL/GenBank/DDBJ databases">
        <authorList>
            <person name="de Groot N.N."/>
        </authorList>
    </citation>
    <scope>NUCLEOTIDE SEQUENCE [LARGE SCALE GENOMIC DNA]</scope>
    <source>
        <strain evidence="2 3">DSM 24956</strain>
    </source>
</reference>
<organism evidence="2 3">
    <name type="scientific">Lutibacter oricola</name>
    <dbReference type="NCBI Taxonomy" id="762486"/>
    <lineage>
        <taxon>Bacteria</taxon>
        <taxon>Pseudomonadati</taxon>
        <taxon>Bacteroidota</taxon>
        <taxon>Flavobacteriia</taxon>
        <taxon>Flavobacteriales</taxon>
        <taxon>Flavobacteriaceae</taxon>
        <taxon>Lutibacter</taxon>
    </lineage>
</organism>
<dbReference type="InterPro" id="IPR011335">
    <property type="entry name" value="Restrct_endonuc-II-like"/>
</dbReference>
<proteinExistence type="predicted"/>
<accession>A0A1H3DA58</accession>
<keyword evidence="3" id="KW-1185">Reference proteome</keyword>
<dbReference type="STRING" id="762486.SAMN05444411_10793"/>
<dbReference type="SUPFAM" id="SSF52980">
    <property type="entry name" value="Restriction endonuclease-like"/>
    <property type="match status" value="1"/>
</dbReference>
<feature type="domain" description="PD-(D/E)XK endonuclease-like" evidence="1">
    <location>
        <begin position="637"/>
        <end position="908"/>
    </location>
</feature>
<gene>
    <name evidence="2" type="ORF">SAMN05444411_10793</name>
</gene>
<protein>
    <submittedName>
        <fullName evidence="2">PD-(D/E)XK nuclease superfamily protein</fullName>
    </submittedName>
</protein>
<evidence type="ECO:0000259" key="1">
    <source>
        <dbReference type="Pfam" id="PF12705"/>
    </source>
</evidence>
<dbReference type="RefSeq" id="WP_090124167.1">
    <property type="nucleotide sequence ID" value="NZ_FNNJ01000007.1"/>
</dbReference>
<dbReference type="Proteomes" id="UP000199595">
    <property type="component" value="Unassembled WGS sequence"/>
</dbReference>
<evidence type="ECO:0000313" key="3">
    <source>
        <dbReference type="Proteomes" id="UP000199595"/>
    </source>
</evidence>
<sequence>MKSFITSVVEDVLSKNQKIDNLIFVLPSQRSCVFVKEEVILKLPTNTFLPKIISIENYIQEIAEFSLIDNTQLLFEFYSVYLKVVPEKEQQSFEAFSQWAIIALHDFNEIDNYLVNSNEFFSNLSDLKRLNNWFEDKKPSQLSVNYLQFFDYLHELYKKLEQRLKSNNFGYQGLIYKEAIANLDSYVKTISDNHIVFAGFNALNNAEEQIIQEMLNTGLASIYWDANESMLQKSNEAGVFLRKYKKEWPYFKNHPFLWSFNKTTNQNTKIIGAPKSVSQIKYAGELLSKLDSYSKTALVLADENLLSLSLNSLPSSINAVNITMGFPLKEIPVANLFESIFKLHLNQIKFEKTATNEFYYKDVLNLLNNSFLNKNNGEIFQKICTIIKKENYIFVSVESIKSFLNKNEADEVSYILNLLEFPQNIDKVIEKCLELILALKPHFLEVEKEYLFRFYQVFQQLKTLNTTYNHIKNLKTLSLFYNQILSNEKLSFQGEPLQGLQLMGMLETRVLDFENVIITSLNEGILPAGKGEQSFIPFDIKKFFGLPTYQEKDAIFSYHFQRLIQRAKNVFLIYNTETDGYGSGEKSRFLTKIEINNPTVSQITLTPKINSTENTLLQIEKTEAILARLKEVFTNGISPSALANYIYNPVKFYEQKILKIREEDEVEETIAANTMGTVIHEVLDQMYQPFIGQEVFLKDIENMHKQIDTLLLKNFNKFYRKGSIKTGKNKLIFQVCKSHIKRFLKQEKELLQNNKLRIVDLEPSLSTVVTIEGIDFPIKIVGKIDRIDELNGVTRIIDYKTGKVEAKDLRIQDFSMLSDEYKYTKALQVMLYSFLFTNEKKFNFTNQLEAGIISFKNLNSGFLKMNFSNSKYKKENNITSEKIEEFMVEFSRIVKEILNPEVPFINNENTPF</sequence>
<dbReference type="Gene3D" id="3.90.320.10">
    <property type="match status" value="1"/>
</dbReference>
<dbReference type="InterPro" id="IPR001611">
    <property type="entry name" value="Leu-rich_rpt"/>
</dbReference>
<dbReference type="InterPro" id="IPR011604">
    <property type="entry name" value="PDDEXK-like_dom_sf"/>
</dbReference>
<dbReference type="InterPro" id="IPR027417">
    <property type="entry name" value="P-loop_NTPase"/>
</dbReference>
<dbReference type="Pfam" id="PF12705">
    <property type="entry name" value="PDDEXK_1"/>
    <property type="match status" value="1"/>
</dbReference>
<evidence type="ECO:0000313" key="2">
    <source>
        <dbReference type="EMBL" id="SDX63237.1"/>
    </source>
</evidence>
<name>A0A1H3DA58_9FLAO</name>
<dbReference type="AlphaFoldDB" id="A0A1H3DA58"/>